<keyword evidence="4 10" id="KW-0808">Transferase</keyword>
<accession>A0A6M3LES1</accession>
<dbReference type="InterPro" id="IPR001091">
    <property type="entry name" value="RM_Methyltransferase"/>
</dbReference>
<dbReference type="GO" id="GO:0015667">
    <property type="term" value="F:site-specific DNA-methyltransferase (cytosine-N4-specific) activity"/>
    <property type="evidence" value="ECO:0007669"/>
    <property type="project" value="UniProtKB-EC"/>
</dbReference>
<evidence type="ECO:0000256" key="8">
    <source>
        <dbReference type="ARBA" id="ARBA00049120"/>
    </source>
</evidence>
<dbReference type="PROSITE" id="PS00093">
    <property type="entry name" value="N4_MTASE"/>
    <property type="match status" value="1"/>
</dbReference>
<feature type="domain" description="DNA methylase N-4/N-6" evidence="9">
    <location>
        <begin position="29"/>
        <end position="297"/>
    </location>
</feature>
<keyword evidence="6" id="KW-0680">Restriction system</keyword>
<dbReference type="InterPro" id="IPR002941">
    <property type="entry name" value="DNA_methylase_N4/N6"/>
</dbReference>
<keyword evidence="3 10" id="KW-0489">Methyltransferase</keyword>
<dbReference type="GO" id="GO:0032259">
    <property type="term" value="P:methylation"/>
    <property type="evidence" value="ECO:0007669"/>
    <property type="project" value="UniProtKB-KW"/>
</dbReference>
<protein>
    <recommendedName>
        <fullName evidence="2">site-specific DNA-methyltransferase (cytosine-N(4)-specific)</fullName>
        <ecNumber evidence="2">2.1.1.113</ecNumber>
    </recommendedName>
</protein>
<evidence type="ECO:0000313" key="10">
    <source>
        <dbReference type="EMBL" id="QJA93626.1"/>
    </source>
</evidence>
<dbReference type="EC" id="2.1.1.113" evidence="2"/>
<gene>
    <name evidence="10" type="ORF">MM415B04172_0006</name>
</gene>
<dbReference type="SUPFAM" id="SSF53335">
    <property type="entry name" value="S-adenosyl-L-methionine-dependent methyltransferases"/>
    <property type="match status" value="1"/>
</dbReference>
<dbReference type="AlphaFoldDB" id="A0A6M3LES1"/>
<reference evidence="10" key="1">
    <citation type="submission" date="2020-03" db="EMBL/GenBank/DDBJ databases">
        <title>The deep terrestrial virosphere.</title>
        <authorList>
            <person name="Holmfeldt K."/>
            <person name="Nilsson E."/>
            <person name="Simone D."/>
            <person name="Lopez-Fernandez M."/>
            <person name="Wu X."/>
            <person name="de Brujin I."/>
            <person name="Lundin D."/>
            <person name="Andersson A."/>
            <person name="Bertilsson S."/>
            <person name="Dopson M."/>
        </authorList>
    </citation>
    <scope>NUCLEOTIDE SEQUENCE</scope>
    <source>
        <strain evidence="10">MM415B04172</strain>
    </source>
</reference>
<evidence type="ECO:0000259" key="9">
    <source>
        <dbReference type="Pfam" id="PF01555"/>
    </source>
</evidence>
<dbReference type="InterPro" id="IPR029063">
    <property type="entry name" value="SAM-dependent_MTases_sf"/>
</dbReference>
<organism evidence="10">
    <name type="scientific">viral metagenome</name>
    <dbReference type="NCBI Taxonomy" id="1070528"/>
    <lineage>
        <taxon>unclassified sequences</taxon>
        <taxon>metagenomes</taxon>
        <taxon>organismal metagenomes</taxon>
    </lineage>
</organism>
<dbReference type="GO" id="GO:0009307">
    <property type="term" value="P:DNA restriction-modification system"/>
    <property type="evidence" value="ECO:0007669"/>
    <property type="project" value="UniProtKB-KW"/>
</dbReference>
<evidence type="ECO:0000256" key="4">
    <source>
        <dbReference type="ARBA" id="ARBA00022679"/>
    </source>
</evidence>
<dbReference type="GO" id="GO:0003677">
    <property type="term" value="F:DNA binding"/>
    <property type="evidence" value="ECO:0007669"/>
    <property type="project" value="UniProtKB-KW"/>
</dbReference>
<comment type="similarity">
    <text evidence="1">Belongs to the N(4)/N(6)-methyltransferase family. N(4) subfamily.</text>
</comment>
<dbReference type="Gene3D" id="3.40.50.150">
    <property type="entry name" value="Vaccinia Virus protein VP39"/>
    <property type="match status" value="1"/>
</dbReference>
<keyword evidence="5" id="KW-0949">S-adenosyl-L-methionine</keyword>
<dbReference type="InterPro" id="IPR017985">
    <property type="entry name" value="MeTrfase_CN4_CS"/>
</dbReference>
<dbReference type="Pfam" id="PF01555">
    <property type="entry name" value="N6_N4_Mtase"/>
    <property type="match status" value="1"/>
</dbReference>
<keyword evidence="7" id="KW-0238">DNA-binding</keyword>
<dbReference type="PRINTS" id="PR00508">
    <property type="entry name" value="S21N4MTFRASE"/>
</dbReference>
<proteinExistence type="inferred from homology"/>
<evidence type="ECO:0000256" key="2">
    <source>
        <dbReference type="ARBA" id="ARBA00012185"/>
    </source>
</evidence>
<comment type="catalytic activity">
    <reaction evidence="8">
        <text>a 2'-deoxycytidine in DNA + S-adenosyl-L-methionine = an N(4)-methyl-2'-deoxycytidine in DNA + S-adenosyl-L-homocysteine + H(+)</text>
        <dbReference type="Rhea" id="RHEA:16857"/>
        <dbReference type="Rhea" id="RHEA-COMP:11369"/>
        <dbReference type="Rhea" id="RHEA-COMP:13674"/>
        <dbReference type="ChEBI" id="CHEBI:15378"/>
        <dbReference type="ChEBI" id="CHEBI:57856"/>
        <dbReference type="ChEBI" id="CHEBI:59789"/>
        <dbReference type="ChEBI" id="CHEBI:85452"/>
        <dbReference type="ChEBI" id="CHEBI:137933"/>
        <dbReference type="EC" id="2.1.1.113"/>
    </reaction>
</comment>
<evidence type="ECO:0000256" key="1">
    <source>
        <dbReference type="ARBA" id="ARBA00010203"/>
    </source>
</evidence>
<dbReference type="GO" id="GO:0008170">
    <property type="term" value="F:N-methyltransferase activity"/>
    <property type="evidence" value="ECO:0007669"/>
    <property type="project" value="InterPro"/>
</dbReference>
<evidence type="ECO:0000256" key="7">
    <source>
        <dbReference type="ARBA" id="ARBA00023125"/>
    </source>
</evidence>
<name>A0A6M3LES1_9ZZZZ</name>
<dbReference type="EMBL" id="MT143164">
    <property type="protein sequence ID" value="QJA93626.1"/>
    <property type="molecule type" value="Genomic_DNA"/>
</dbReference>
<sequence>MKPYYETKLGKLYHGNVSDVLPQLESESVQMCVTSPPYWGLRDYGVDGQFGLEKTPEEYTEKMVQVFREVKRVLRGDGTLWLNLGDSYAGGGTGGHIDNKASVIEKAPSHNVVKTLKPKDLCGIPWRVAFALQADGWYLRQDIIWHKPNPMPESVKDRCTKAHEYMFLMSKNGRYYYDADAVREADNPDGRKQTVRKQTNRYNDNMLNTFQDQEHERWTGSRNRRSVWRIPTHSYSEAHFATFPPKLIEPCIFAGSREGDVVLDPFGGACTTPLVCEKYSRRWVAAEISEEYCEISAKRIESEASQLKLWG</sequence>
<evidence type="ECO:0000256" key="3">
    <source>
        <dbReference type="ARBA" id="ARBA00022603"/>
    </source>
</evidence>
<evidence type="ECO:0000256" key="5">
    <source>
        <dbReference type="ARBA" id="ARBA00022691"/>
    </source>
</evidence>
<evidence type="ECO:0000256" key="6">
    <source>
        <dbReference type="ARBA" id="ARBA00022747"/>
    </source>
</evidence>